<dbReference type="EMBL" id="BAAABV010000005">
    <property type="protein sequence ID" value="GAA0271088.1"/>
    <property type="molecule type" value="Genomic_DNA"/>
</dbReference>
<comment type="caution">
    <text evidence="1">The sequence shown here is derived from an EMBL/GenBank/DDBJ whole genome shotgun (WGS) entry which is preliminary data.</text>
</comment>
<sequence length="67" mass="6696">MSTASESYNFAGPLNGGVDARTGLFSIAIALPPLGPNIAADPTLEMVLRYAPSAPPTLDSAAPSPPG</sequence>
<accession>A0ABN0V1U6</accession>
<evidence type="ECO:0000313" key="2">
    <source>
        <dbReference type="Proteomes" id="UP001501867"/>
    </source>
</evidence>
<reference evidence="1 2" key="1">
    <citation type="journal article" date="2019" name="Int. J. Syst. Evol. Microbiol.">
        <title>The Global Catalogue of Microorganisms (GCM) 10K type strain sequencing project: providing services to taxonomists for standard genome sequencing and annotation.</title>
        <authorList>
            <consortium name="The Broad Institute Genomics Platform"/>
            <consortium name="The Broad Institute Genome Sequencing Center for Infectious Disease"/>
            <person name="Wu L."/>
            <person name="Ma J."/>
        </authorList>
    </citation>
    <scope>NUCLEOTIDE SEQUENCE [LARGE SCALE GENOMIC DNA]</scope>
    <source>
        <strain evidence="1 2">JCM 4505</strain>
    </source>
</reference>
<gene>
    <name evidence="1" type="ORF">GCM10010302_05820</name>
</gene>
<name>A0ABN0V1U6_9ACTN</name>
<evidence type="ECO:0000313" key="1">
    <source>
        <dbReference type="EMBL" id="GAA0271088.1"/>
    </source>
</evidence>
<keyword evidence="2" id="KW-1185">Reference proteome</keyword>
<protein>
    <submittedName>
        <fullName evidence="1">Uncharacterized protein</fullName>
    </submittedName>
</protein>
<organism evidence="1 2">
    <name type="scientific">Streptomyces polychromogenes</name>
    <dbReference type="NCBI Taxonomy" id="67342"/>
    <lineage>
        <taxon>Bacteria</taxon>
        <taxon>Bacillati</taxon>
        <taxon>Actinomycetota</taxon>
        <taxon>Actinomycetes</taxon>
        <taxon>Kitasatosporales</taxon>
        <taxon>Streptomycetaceae</taxon>
        <taxon>Streptomyces</taxon>
    </lineage>
</organism>
<proteinExistence type="predicted"/>
<dbReference type="Proteomes" id="UP001501867">
    <property type="component" value="Unassembled WGS sequence"/>
</dbReference>